<accession>A0A8B8A989</accession>
<dbReference type="GeneID" id="111100385"/>
<reference evidence="1" key="1">
    <citation type="submission" date="2024-06" db="UniProtKB">
        <authorList>
            <consortium name="RefSeq"/>
        </authorList>
    </citation>
    <scope>NUCLEOTIDE SEQUENCE [LARGE SCALE GENOMIC DNA]</scope>
</reference>
<dbReference type="RefSeq" id="XP_022287933.1">
    <property type="nucleotide sequence ID" value="XM_022432225.1"/>
</dbReference>
<protein>
    <submittedName>
        <fullName evidence="2 3">Uncharacterized protein LOC111100385</fullName>
    </submittedName>
</protein>
<reference evidence="2 3" key="2">
    <citation type="submission" date="2025-04" db="UniProtKB">
        <authorList>
            <consortium name="RefSeq"/>
        </authorList>
    </citation>
    <scope>IDENTIFICATION</scope>
    <source>
        <tissue evidence="2 3">Whole sample</tissue>
    </source>
</reference>
<gene>
    <name evidence="2 3" type="primary">LOC111100385</name>
</gene>
<organism evidence="1 3">
    <name type="scientific">Crassostrea virginica</name>
    <name type="common">Eastern oyster</name>
    <dbReference type="NCBI Taxonomy" id="6565"/>
    <lineage>
        <taxon>Eukaryota</taxon>
        <taxon>Metazoa</taxon>
        <taxon>Spiralia</taxon>
        <taxon>Lophotrochozoa</taxon>
        <taxon>Mollusca</taxon>
        <taxon>Bivalvia</taxon>
        <taxon>Autobranchia</taxon>
        <taxon>Pteriomorphia</taxon>
        <taxon>Ostreida</taxon>
        <taxon>Ostreoidea</taxon>
        <taxon>Ostreidae</taxon>
        <taxon>Crassostrea</taxon>
    </lineage>
</organism>
<dbReference type="RefSeq" id="XP_022288022.1">
    <property type="nucleotide sequence ID" value="XM_022432314.1"/>
</dbReference>
<evidence type="ECO:0000313" key="1">
    <source>
        <dbReference type="Proteomes" id="UP000694844"/>
    </source>
</evidence>
<dbReference type="Gene3D" id="3.40.50.300">
    <property type="entry name" value="P-loop containing nucleotide triphosphate hydrolases"/>
    <property type="match status" value="1"/>
</dbReference>
<dbReference type="InterPro" id="IPR027417">
    <property type="entry name" value="P-loop_NTPase"/>
</dbReference>
<evidence type="ECO:0000313" key="3">
    <source>
        <dbReference type="RefSeq" id="XP_022288022.1"/>
    </source>
</evidence>
<sequence>MGCGGSTLENDSPGLVLHKRDKIKIHLHVGKEVKILPSKPQVIVVFGGPGSRKGKLLDDVSHVYGLKLISTETVLLEELSKKIENPNSSKRTEDIASLLKTQPELLRLQLIFSQVCTRIEKEGKNSCILWDFMPNLKFLMSPFRNVKECENDFKIFENKFPISFAINFTVTSEKNILAPQCAVPKAAEQKERSLKVPSQSSQMKQILADLQKELDCMLNVLKYSPIILLNVRSLFPWMCHPKPRRTSGTKSVNFSPI</sequence>
<keyword evidence="1" id="KW-1185">Reference proteome</keyword>
<proteinExistence type="predicted"/>
<dbReference type="Proteomes" id="UP000694844">
    <property type="component" value="Chromosome 1"/>
</dbReference>
<evidence type="ECO:0000313" key="2">
    <source>
        <dbReference type="RefSeq" id="XP_022287933.1"/>
    </source>
</evidence>
<dbReference type="KEGG" id="cvn:111100385"/>
<dbReference type="OrthoDB" id="5829348at2759"/>
<name>A0A8B8A989_CRAVI</name>
<dbReference type="AlphaFoldDB" id="A0A8B8A989"/>